<dbReference type="AlphaFoldDB" id="A0A9D2CS67"/>
<evidence type="ECO:0000259" key="1">
    <source>
        <dbReference type="Pfam" id="PF24698"/>
    </source>
</evidence>
<dbReference type="Proteomes" id="UP000886750">
    <property type="component" value="Unassembled WGS sequence"/>
</dbReference>
<protein>
    <recommendedName>
        <fullName evidence="1">DUF7662 domain-containing protein</fullName>
    </recommendedName>
</protein>
<sequence>MEYSQIMLEMLERIKVLENKVKVLEEKIENSADPQQKETVQLEKVSAKYRGLAEYLLESKQTKVTLSYPQIERILGFPLPDTAKNFKHSYWANTKTHSYASSWMAVGYKARVDTESDTITFIKNLI</sequence>
<dbReference type="EMBL" id="DXCQ01000028">
    <property type="protein sequence ID" value="HIY96855.1"/>
    <property type="molecule type" value="Genomic_DNA"/>
</dbReference>
<dbReference type="InterPro" id="IPR056079">
    <property type="entry name" value="DUF7662"/>
</dbReference>
<comment type="caution">
    <text evidence="2">The sequence shown here is derived from an EMBL/GenBank/DDBJ whole genome shotgun (WGS) entry which is preliminary data.</text>
</comment>
<proteinExistence type="predicted"/>
<reference evidence="2" key="1">
    <citation type="journal article" date="2021" name="PeerJ">
        <title>Extensive microbial diversity within the chicken gut microbiome revealed by metagenomics and culture.</title>
        <authorList>
            <person name="Gilroy R."/>
            <person name="Ravi A."/>
            <person name="Getino M."/>
            <person name="Pursley I."/>
            <person name="Horton D.L."/>
            <person name="Alikhan N.F."/>
            <person name="Baker D."/>
            <person name="Gharbi K."/>
            <person name="Hall N."/>
            <person name="Watson M."/>
            <person name="Adriaenssens E.M."/>
            <person name="Foster-Nyarko E."/>
            <person name="Jarju S."/>
            <person name="Secka A."/>
            <person name="Antonio M."/>
            <person name="Oren A."/>
            <person name="Chaudhuri R.R."/>
            <person name="La Ragione R."/>
            <person name="Hildebrand F."/>
            <person name="Pallen M.J."/>
        </authorList>
    </citation>
    <scope>NUCLEOTIDE SEQUENCE</scope>
    <source>
        <strain evidence="2">1345</strain>
    </source>
</reference>
<name>A0A9D2CS67_9FIRM</name>
<reference evidence="2" key="2">
    <citation type="submission" date="2021-04" db="EMBL/GenBank/DDBJ databases">
        <authorList>
            <person name="Gilroy R."/>
        </authorList>
    </citation>
    <scope>NUCLEOTIDE SEQUENCE</scope>
    <source>
        <strain evidence="2">1345</strain>
    </source>
</reference>
<organism evidence="2 3">
    <name type="scientific">Candidatus Borkfalkia excrementigallinarum</name>
    <dbReference type="NCBI Taxonomy" id="2838506"/>
    <lineage>
        <taxon>Bacteria</taxon>
        <taxon>Bacillati</taxon>
        <taxon>Bacillota</taxon>
        <taxon>Clostridia</taxon>
        <taxon>Christensenellales</taxon>
        <taxon>Christensenellaceae</taxon>
        <taxon>Candidatus Borkfalkia</taxon>
    </lineage>
</organism>
<dbReference type="Pfam" id="PF24698">
    <property type="entry name" value="DUF7662"/>
    <property type="match status" value="1"/>
</dbReference>
<gene>
    <name evidence="2" type="ORF">H9729_04135</name>
</gene>
<accession>A0A9D2CS67</accession>
<evidence type="ECO:0000313" key="2">
    <source>
        <dbReference type="EMBL" id="HIY96855.1"/>
    </source>
</evidence>
<feature type="domain" description="DUF7662" evidence="1">
    <location>
        <begin position="49"/>
        <end position="119"/>
    </location>
</feature>
<evidence type="ECO:0000313" key="3">
    <source>
        <dbReference type="Proteomes" id="UP000886750"/>
    </source>
</evidence>